<dbReference type="PANTHER" id="PTHR33362">
    <property type="entry name" value="SIALIC ACID TRAP TRANSPORTER PERMEASE PROTEIN SIAT-RELATED"/>
    <property type="match status" value="1"/>
</dbReference>
<feature type="transmembrane region" description="Helical" evidence="8">
    <location>
        <begin position="171"/>
        <end position="190"/>
    </location>
</feature>
<sequence length="629" mass="67861">MLKTEKRETETDILISAEKSIIKHGIDKILDALVGISVIAELVILFGNIVAREVFGVSLLWANELGQLSLTFIAFLGGALAYNRNEHIAVHAVIERLPQSWKPSFFALVDWLVFAGSIIGAYLSIEIINSRWEELSSVLEISMGWFVLPLLLGMTLMAIFALLRLKEQKRFPVLVTAVLVLVTAGIIVWFNEMWGPFGTSHLVNWITMIAFVVQMAVGLPVGFVLAIVSILYLYLSGSGDLMVVPMNMQAGVSNFVLLSIPFFMFAGYVMTEGGLSRRLADFVVSVVGRVQGGLYQVIVVTMYVFSGLSGSKAADVAAVGATLDPMLRDKGYDPAESAAILSASAVMGETIPPSLPMLVLGSITTVSMGALFMAGLLPALVIALCLMVTIYIKARRSKKYAGTKIPFSETVKCTVAAIPALLVPALLVVGIVSGIATPTEISAVAVVYAIVLATFFYREMTWQKFWKTVSDTAVKSGMILFITSTASAFSWTLTAANIPQTIAELMVSVAGHTDWLFMIATVVILVVMGALLEGLPALLVFAPILMPLAPIFGITTLQYGIVLLLAMGLGCFFPIIGVGIYIACSVTNTKVEDTSHAMMPYVVVLFIGLLLVAFVPWFSLVMPQMMHLI</sequence>
<feature type="transmembrane region" description="Helical" evidence="8">
    <location>
        <begin position="65"/>
        <end position="83"/>
    </location>
</feature>
<dbReference type="Pfam" id="PF06808">
    <property type="entry name" value="DctM"/>
    <property type="match status" value="1"/>
</dbReference>
<evidence type="ECO:0000313" key="12">
    <source>
        <dbReference type="Proteomes" id="UP000216752"/>
    </source>
</evidence>
<feature type="transmembrane region" description="Helical" evidence="8">
    <location>
        <begin position="602"/>
        <end position="622"/>
    </location>
</feature>
<keyword evidence="12" id="KW-1185">Reference proteome</keyword>
<dbReference type="InterPro" id="IPR055348">
    <property type="entry name" value="DctQ"/>
</dbReference>
<feature type="transmembrane region" description="Helical" evidence="8">
    <location>
        <begin position="104"/>
        <end position="125"/>
    </location>
</feature>
<evidence type="ECO:0000256" key="4">
    <source>
        <dbReference type="ARBA" id="ARBA00022519"/>
    </source>
</evidence>
<evidence type="ECO:0000256" key="1">
    <source>
        <dbReference type="ARBA" id="ARBA00004429"/>
    </source>
</evidence>
<evidence type="ECO:0000256" key="5">
    <source>
        <dbReference type="ARBA" id="ARBA00022692"/>
    </source>
</evidence>
<dbReference type="InterPro" id="IPR004681">
    <property type="entry name" value="TRAP_DctM"/>
</dbReference>
<feature type="domain" description="TRAP C4-dicarboxylate transport system permease DctM subunit" evidence="10">
    <location>
        <begin position="209"/>
        <end position="618"/>
    </location>
</feature>
<keyword evidence="4" id="KW-0997">Cell inner membrane</keyword>
<accession>A0ABZ3IV52</accession>
<evidence type="ECO:0000259" key="9">
    <source>
        <dbReference type="Pfam" id="PF04290"/>
    </source>
</evidence>
<evidence type="ECO:0000256" key="8">
    <source>
        <dbReference type="SAM" id="Phobius"/>
    </source>
</evidence>
<feature type="transmembrane region" description="Helical" evidence="8">
    <location>
        <begin position="413"/>
        <end position="435"/>
    </location>
</feature>
<dbReference type="PANTHER" id="PTHR33362:SF2">
    <property type="entry name" value="TRAP TRANSPORTER LARGE PERMEASE PROTEIN"/>
    <property type="match status" value="1"/>
</dbReference>
<feature type="transmembrane region" description="Helical" evidence="8">
    <location>
        <begin position="202"/>
        <end position="235"/>
    </location>
</feature>
<keyword evidence="2" id="KW-0813">Transport</keyword>
<feature type="transmembrane region" description="Helical" evidence="8">
    <location>
        <begin position="441"/>
        <end position="457"/>
    </location>
</feature>
<evidence type="ECO:0000256" key="3">
    <source>
        <dbReference type="ARBA" id="ARBA00022475"/>
    </source>
</evidence>
<keyword evidence="3" id="KW-1003">Cell membrane</keyword>
<feature type="transmembrane region" description="Helical" evidence="8">
    <location>
        <begin position="29"/>
        <end position="50"/>
    </location>
</feature>
<dbReference type="NCBIfam" id="TIGR00786">
    <property type="entry name" value="dctM"/>
    <property type="match status" value="1"/>
</dbReference>
<dbReference type="InterPro" id="IPR010656">
    <property type="entry name" value="DctM"/>
</dbReference>
<reference evidence="11" key="1">
    <citation type="submission" date="2024-05" db="EMBL/GenBank/DDBJ databases">
        <title>Isolation and characterization of Sporomusa carbonis sp. nov., a carboxydotrophic hydrogenogen in the genus of Sporomusa isolated from a charcoal burning pile.</title>
        <authorList>
            <person name="Boeer T."/>
            <person name="Rosenbaum F."/>
            <person name="Eysell L."/>
            <person name="Mueller V."/>
            <person name="Daniel R."/>
            <person name="Poehlein A."/>
        </authorList>
    </citation>
    <scope>NUCLEOTIDE SEQUENCE [LARGE SCALE GENOMIC DNA]</scope>
    <source>
        <strain evidence="11">DSM 10669</strain>
    </source>
</reference>
<dbReference type="EMBL" id="CP155573">
    <property type="protein sequence ID" value="XFO69303.1"/>
    <property type="molecule type" value="Genomic_DNA"/>
</dbReference>
<organism evidence="11 12">
    <name type="scientific">Sporomusa silvacetica DSM 10669</name>
    <dbReference type="NCBI Taxonomy" id="1123289"/>
    <lineage>
        <taxon>Bacteria</taxon>
        <taxon>Bacillati</taxon>
        <taxon>Bacillota</taxon>
        <taxon>Negativicutes</taxon>
        <taxon>Selenomonadales</taxon>
        <taxon>Sporomusaceae</taxon>
        <taxon>Sporomusa</taxon>
    </lineage>
</organism>
<feature type="transmembrane region" description="Helical" evidence="8">
    <location>
        <begin position="516"/>
        <end position="545"/>
    </location>
</feature>
<feature type="domain" description="Tripartite ATP-independent periplasmic transporters DctQ component" evidence="9">
    <location>
        <begin position="43"/>
        <end position="167"/>
    </location>
</feature>
<feature type="transmembrane region" description="Helical" evidence="8">
    <location>
        <begin position="366"/>
        <end position="392"/>
    </location>
</feature>
<evidence type="ECO:0000259" key="10">
    <source>
        <dbReference type="Pfam" id="PF06808"/>
    </source>
</evidence>
<evidence type="ECO:0000256" key="6">
    <source>
        <dbReference type="ARBA" id="ARBA00022989"/>
    </source>
</evidence>
<comment type="subcellular location">
    <subcellularLocation>
        <location evidence="1">Cell inner membrane</location>
        <topology evidence="1">Multi-pass membrane protein</topology>
    </subcellularLocation>
</comment>
<keyword evidence="7 8" id="KW-0472">Membrane</keyword>
<feature type="transmembrane region" description="Helical" evidence="8">
    <location>
        <begin position="145"/>
        <end position="164"/>
    </location>
</feature>
<gene>
    <name evidence="11" type="primary">siaT_2</name>
    <name evidence="11" type="ORF">SPSIL_055350</name>
</gene>
<feature type="transmembrane region" description="Helical" evidence="8">
    <location>
        <begin position="478"/>
        <end position="496"/>
    </location>
</feature>
<feature type="transmembrane region" description="Helical" evidence="8">
    <location>
        <begin position="247"/>
        <end position="270"/>
    </location>
</feature>
<name>A0ABZ3IV52_9FIRM</name>
<keyword evidence="6 8" id="KW-1133">Transmembrane helix</keyword>
<feature type="transmembrane region" description="Helical" evidence="8">
    <location>
        <begin position="557"/>
        <end position="582"/>
    </location>
</feature>
<evidence type="ECO:0000313" key="11">
    <source>
        <dbReference type="EMBL" id="XFO69303.1"/>
    </source>
</evidence>
<keyword evidence="5 8" id="KW-0812">Transmembrane</keyword>
<protein>
    <submittedName>
        <fullName evidence="11">Sialic acid TRAP transporter permease protein SiaT</fullName>
    </submittedName>
</protein>
<dbReference type="RefSeq" id="WP_094603684.1">
    <property type="nucleotide sequence ID" value="NZ_CP155573.1"/>
</dbReference>
<evidence type="ECO:0000256" key="2">
    <source>
        <dbReference type="ARBA" id="ARBA00022448"/>
    </source>
</evidence>
<dbReference type="Pfam" id="PF04290">
    <property type="entry name" value="DctQ"/>
    <property type="match status" value="1"/>
</dbReference>
<proteinExistence type="predicted"/>
<evidence type="ECO:0000256" key="7">
    <source>
        <dbReference type="ARBA" id="ARBA00023136"/>
    </source>
</evidence>
<dbReference type="Proteomes" id="UP000216752">
    <property type="component" value="Chromosome"/>
</dbReference>